<dbReference type="PROSITE" id="PS50817">
    <property type="entry name" value="INTEIN_N_TER"/>
    <property type="match status" value="1"/>
</dbReference>
<name>A0A1I0TA42_9RHOB</name>
<protein>
    <submittedName>
        <fullName evidence="2">Hint domain-containing protein</fullName>
    </submittedName>
</protein>
<sequence length="367" mass="40283">MPNTVNLLWFGNLEQINSTPGSNATDAEADQLNGHHAVGPDQIIATSVTGDTNRDNFGTTYQRQTTEMEYVSPGTGSTVQAEITGFYSTRFLLTFPDGSTVEQTGVVIQMDTGDIFFRPAASTLDQWDGIDSLRAVTIIDANLYPDGTRVADVSFSPDIFDLEIVCFAAGTMILTETGERRVEDLAPGDMIWTRDNGFQPLRWHGQRSLSADELTANPRLRPIRITAGALGPNRPERDLTVSPQHRVLVRSQIAQRMFCAPELLVPARQLTEIPGIEELADARQVTYVHLLFDRHEVVMSDGAETESLYPGPQAINALGAVAEEIYTLFPELRGASVTIAGARPFVTGRRARQMARRHVANQRALAS</sequence>
<dbReference type="InterPro" id="IPR036844">
    <property type="entry name" value="Hint_dom_sf"/>
</dbReference>
<dbReference type="RefSeq" id="WP_139221628.1">
    <property type="nucleotide sequence ID" value="NZ_FOJO01000006.1"/>
</dbReference>
<feature type="domain" description="Hedgehog/Intein (Hint)" evidence="1">
    <location>
        <begin position="165"/>
        <end position="311"/>
    </location>
</feature>
<evidence type="ECO:0000313" key="2">
    <source>
        <dbReference type="EMBL" id="SFA48590.1"/>
    </source>
</evidence>
<dbReference type="Pfam" id="PF13403">
    <property type="entry name" value="Hint_2"/>
    <property type="match status" value="1"/>
</dbReference>
<dbReference type="EMBL" id="FOJO01000006">
    <property type="protein sequence ID" value="SFA48590.1"/>
    <property type="molecule type" value="Genomic_DNA"/>
</dbReference>
<organism evidence="2 3">
    <name type="scientific">Paracoccus halophilus</name>
    <dbReference type="NCBI Taxonomy" id="376733"/>
    <lineage>
        <taxon>Bacteria</taxon>
        <taxon>Pseudomonadati</taxon>
        <taxon>Pseudomonadota</taxon>
        <taxon>Alphaproteobacteria</taxon>
        <taxon>Rhodobacterales</taxon>
        <taxon>Paracoccaceae</taxon>
        <taxon>Paracoccus</taxon>
    </lineage>
</organism>
<dbReference type="OrthoDB" id="6305173at2"/>
<proteinExistence type="predicted"/>
<evidence type="ECO:0000259" key="1">
    <source>
        <dbReference type="Pfam" id="PF13403"/>
    </source>
</evidence>
<dbReference type="InterPro" id="IPR006141">
    <property type="entry name" value="Intein_N"/>
</dbReference>
<dbReference type="InterPro" id="IPR028992">
    <property type="entry name" value="Hedgehog/Intein_dom"/>
</dbReference>
<dbReference type="Proteomes" id="UP000182312">
    <property type="component" value="Unassembled WGS sequence"/>
</dbReference>
<reference evidence="2 3" key="1">
    <citation type="submission" date="2016-10" db="EMBL/GenBank/DDBJ databases">
        <authorList>
            <person name="de Groot N.N."/>
        </authorList>
    </citation>
    <scope>NUCLEOTIDE SEQUENCE [LARGE SCALE GENOMIC DNA]</scope>
    <source>
        <strain evidence="2 3">CGMCC 1.6117</strain>
    </source>
</reference>
<dbReference type="GO" id="GO:0016539">
    <property type="term" value="P:intein-mediated protein splicing"/>
    <property type="evidence" value="ECO:0007669"/>
    <property type="project" value="InterPro"/>
</dbReference>
<accession>A0A1I0TA42</accession>
<evidence type="ECO:0000313" key="3">
    <source>
        <dbReference type="Proteomes" id="UP000182312"/>
    </source>
</evidence>
<gene>
    <name evidence="2" type="ORF">SAMN04487972_10617</name>
</gene>
<dbReference type="SUPFAM" id="SSF51294">
    <property type="entry name" value="Hedgehog/intein (Hint) domain"/>
    <property type="match status" value="1"/>
</dbReference>
<dbReference type="Gene3D" id="2.170.16.10">
    <property type="entry name" value="Hedgehog/Intein (Hint) domain"/>
    <property type="match status" value="1"/>
</dbReference>
<dbReference type="AlphaFoldDB" id="A0A1I0TA42"/>